<evidence type="ECO:0000313" key="9">
    <source>
        <dbReference type="Proteomes" id="UP000294702"/>
    </source>
</evidence>
<evidence type="ECO:0000256" key="5">
    <source>
        <dbReference type="SAM" id="Coils"/>
    </source>
</evidence>
<evidence type="ECO:0000259" key="7">
    <source>
        <dbReference type="Pfam" id="PF04829"/>
    </source>
</evidence>
<keyword evidence="2" id="KW-0800">Toxin</keyword>
<evidence type="ECO:0000256" key="3">
    <source>
        <dbReference type="ARBA" id="ARBA00022913"/>
    </source>
</evidence>
<evidence type="ECO:0000256" key="2">
    <source>
        <dbReference type="ARBA" id="ARBA00022656"/>
    </source>
</evidence>
<protein>
    <submittedName>
        <fullName evidence="8">VENN motif-containing pre-toxin protein</fullName>
    </submittedName>
</protein>
<reference evidence="8 9" key="1">
    <citation type="submission" date="2019-03" db="EMBL/GenBank/DDBJ databases">
        <title>Genomic Encyclopedia of Type Strains, Phase IV (KMG-IV): sequencing the most valuable type-strain genomes for metagenomic binning, comparative biology and taxonomic classification.</title>
        <authorList>
            <person name="Goeker M."/>
        </authorList>
    </citation>
    <scope>NUCLEOTIDE SEQUENCE [LARGE SCALE GENOMIC DNA]</scope>
    <source>
        <strain evidence="8 9">DSM 15534</strain>
    </source>
</reference>
<evidence type="ECO:0000256" key="4">
    <source>
        <dbReference type="ARBA" id="ARBA00023026"/>
    </source>
</evidence>
<evidence type="ECO:0000256" key="6">
    <source>
        <dbReference type="SAM" id="MobiDB-lite"/>
    </source>
</evidence>
<evidence type="ECO:0000256" key="1">
    <source>
        <dbReference type="ARBA" id="ARBA00004219"/>
    </source>
</evidence>
<organism evidence="8 9">
    <name type="scientific">Volucribacter psittacicida</name>
    <dbReference type="NCBI Taxonomy" id="203482"/>
    <lineage>
        <taxon>Bacteria</taxon>
        <taxon>Pseudomonadati</taxon>
        <taxon>Pseudomonadota</taxon>
        <taxon>Gammaproteobacteria</taxon>
        <taxon>Pasteurellales</taxon>
        <taxon>Pasteurellaceae</taxon>
        <taxon>Volucribacter</taxon>
    </lineage>
</organism>
<comment type="caution">
    <text evidence="8">The sequence shown here is derived from an EMBL/GenBank/DDBJ whole genome shotgun (WGS) entry which is preliminary data.</text>
</comment>
<keyword evidence="3" id="KW-1266">Target cell cytoplasm</keyword>
<feature type="compositionally biased region" description="Basic and acidic residues" evidence="6">
    <location>
        <begin position="1"/>
        <end position="15"/>
    </location>
</feature>
<feature type="domain" description="VENN motif-containing" evidence="7">
    <location>
        <begin position="378"/>
        <end position="433"/>
    </location>
</feature>
<dbReference type="Pfam" id="PF04829">
    <property type="entry name" value="PT-VENN"/>
    <property type="match status" value="1"/>
</dbReference>
<comment type="subcellular location">
    <subcellularLocation>
        <location evidence="1">Target cell</location>
        <location evidence="1">Target cell cytoplasm</location>
    </subcellularLocation>
</comment>
<keyword evidence="5" id="KW-0175">Coiled coil</keyword>
<sequence>MGGDLHIESQQDRIKSKSHQGGVRVHVEGGFGSAWQFSGSASLSGGNAYYEQVKEQSGLFIGDGGYHIKANNVNLVGGVISSTNTVNSELITNQITFRDIDNRSDYGAFSGSLEGSISGKQAKNTENQPSSSQSEKNGKAQSLGKTLSTGLPLGSFGHDSSVTKSTLTEGRIVLNKDSAPIETSAAALGINTELSHSNRQVAEVKDIQGVLKEQKIIQASVSEIRKAVGVYGATKAQELNDQATQAQQAAEKALQQGDKHQAEQHMAQAIALQTEADKWRIGGAHRRLAEAITTGLGLVLAGKPTESIATGVASPYINQAIKQATEQYPELNIPAHILWGAIEAELLGGQASTGAVAAGVGELGAKVISEQLYGKSASELTEQEKQEVLVLSQLAGAVAGGLSQSGQDSISLGHSATLGGEVSRNAVENNFLSEKEIAILERINQKKVLSKQDVEMISYYMAKDKISDDLLVRYQTDPTSLTSYEVDQLKEWVAEWLNNNPGMMLSVLSSRAEADLGPKLKVFIPGLDEKYRRYKAIYNSTDYQLAQSTSEGLFLLSGGTPLSITSKGSTALNNLALQSALKVEKSTHQLVTKGKIALNEGIYYSYNPQQLGVVNNVANRVEKGLQSISEITPTQYAQGAFIGGVVNAGAQYLDTGRIDPEEVIKVGLSTPYIVYPSLGASISAGAISANIDANLNNKSPLYGQDKMFRVVL</sequence>
<dbReference type="EMBL" id="SMFT01000001">
    <property type="protein sequence ID" value="TCK01501.1"/>
    <property type="molecule type" value="Genomic_DNA"/>
</dbReference>
<feature type="coiled-coil region" evidence="5">
    <location>
        <begin position="233"/>
        <end position="263"/>
    </location>
</feature>
<dbReference type="GO" id="GO:0090729">
    <property type="term" value="F:toxin activity"/>
    <property type="evidence" value="ECO:0007669"/>
    <property type="project" value="UniProtKB-KW"/>
</dbReference>
<feature type="region of interest" description="Disordered" evidence="6">
    <location>
        <begin position="1"/>
        <end position="21"/>
    </location>
</feature>
<evidence type="ECO:0000313" key="8">
    <source>
        <dbReference type="EMBL" id="TCK01501.1"/>
    </source>
</evidence>
<dbReference type="AlphaFoldDB" id="A0A4R1G477"/>
<feature type="compositionally biased region" description="Polar residues" evidence="6">
    <location>
        <begin position="115"/>
        <end position="149"/>
    </location>
</feature>
<gene>
    <name evidence="8" type="ORF">EV694_0114</name>
</gene>
<dbReference type="InterPro" id="IPR006914">
    <property type="entry name" value="VENN_dom"/>
</dbReference>
<accession>A0A4R1G477</accession>
<dbReference type="Proteomes" id="UP000294702">
    <property type="component" value="Unassembled WGS sequence"/>
</dbReference>
<proteinExistence type="predicted"/>
<feature type="region of interest" description="Disordered" evidence="6">
    <location>
        <begin position="115"/>
        <end position="162"/>
    </location>
</feature>
<keyword evidence="4" id="KW-0843">Virulence</keyword>
<name>A0A4R1G477_9PAST</name>
<keyword evidence="9" id="KW-1185">Reference proteome</keyword>